<dbReference type="InterPro" id="IPR045136">
    <property type="entry name" value="Iah1-like"/>
</dbReference>
<proteinExistence type="predicted"/>
<feature type="domain" description="SGNH hydrolase-type esterase" evidence="1">
    <location>
        <begin position="38"/>
        <end position="211"/>
    </location>
</feature>
<dbReference type="EMBL" id="JACTNZ010000013">
    <property type="protein sequence ID" value="KAG5517006.1"/>
    <property type="molecule type" value="Genomic_DNA"/>
</dbReference>
<dbReference type="InterPro" id="IPR013830">
    <property type="entry name" value="SGNH_hydro"/>
</dbReference>
<dbReference type="AlphaFoldDB" id="A0AAV6HWJ6"/>
<gene>
    <name evidence="2" type="ORF">RHGRI_037674</name>
</gene>
<sequence length="440" mass="50522">MLKLFNWYEKKSIEHGKTQNVGESFRSEKSSKEYMNFCDEMDDEFERHMEEENNMVDVVLRGYSGYNTRWILAVMDRVFPVEMDEGSSHVPEAMTVFFGANDACLPDRCAAFQHVPVDEYKHNLRSIVSYLKKRWPATHVILITPPPIDEDRRLLHPNVENLLRLPERTNEATGAYARACTAVAEESGIPVVDLWNKMLEFPDWKKAYLRDANRRQAVKGTEARPKDQVGGGSRIIATHRRRGACPLRNQKPTRRKLTANGETGSNEADSRRIISGNRIVFEEVIKKLSDAGLSLETLKARKELLKWYLFVGAYEPHVGRSRLRILGKTKTNFDFLAVYHLWMERNRRSFKRVCLDSHAVISRAASDLRILISSWKMKRSDENRDGLHLTESGNRIVFEEVIKKLSDAGLSLETLKVDLPLIAAIDPNDPLKAFHEGDRP</sequence>
<dbReference type="Gene3D" id="3.40.50.1110">
    <property type="entry name" value="SGNH hydrolase"/>
    <property type="match status" value="1"/>
</dbReference>
<dbReference type="CDD" id="cd01838">
    <property type="entry name" value="Isoamyl_acetate_hydrolase_like"/>
    <property type="match status" value="1"/>
</dbReference>
<evidence type="ECO:0000313" key="3">
    <source>
        <dbReference type="Proteomes" id="UP000823749"/>
    </source>
</evidence>
<comment type="caution">
    <text evidence="2">The sequence shown here is derived from an EMBL/GenBank/DDBJ whole genome shotgun (WGS) entry which is preliminary data.</text>
</comment>
<evidence type="ECO:0000259" key="1">
    <source>
        <dbReference type="Pfam" id="PF13472"/>
    </source>
</evidence>
<dbReference type="InterPro" id="IPR036514">
    <property type="entry name" value="SGNH_hydro_sf"/>
</dbReference>
<dbReference type="SUPFAM" id="SSF52266">
    <property type="entry name" value="SGNH hydrolase"/>
    <property type="match status" value="1"/>
</dbReference>
<dbReference type="Pfam" id="PF13472">
    <property type="entry name" value="Lipase_GDSL_2"/>
    <property type="match status" value="1"/>
</dbReference>
<accession>A0AAV6HWJ6</accession>
<protein>
    <recommendedName>
        <fullName evidence="1">SGNH hydrolase-type esterase domain-containing protein</fullName>
    </recommendedName>
</protein>
<name>A0AAV6HWJ6_9ERIC</name>
<organism evidence="2 3">
    <name type="scientific">Rhododendron griersonianum</name>
    <dbReference type="NCBI Taxonomy" id="479676"/>
    <lineage>
        <taxon>Eukaryota</taxon>
        <taxon>Viridiplantae</taxon>
        <taxon>Streptophyta</taxon>
        <taxon>Embryophyta</taxon>
        <taxon>Tracheophyta</taxon>
        <taxon>Spermatophyta</taxon>
        <taxon>Magnoliopsida</taxon>
        <taxon>eudicotyledons</taxon>
        <taxon>Gunneridae</taxon>
        <taxon>Pentapetalae</taxon>
        <taxon>asterids</taxon>
        <taxon>Ericales</taxon>
        <taxon>Ericaceae</taxon>
        <taxon>Ericoideae</taxon>
        <taxon>Rhodoreae</taxon>
        <taxon>Rhododendron</taxon>
    </lineage>
</organism>
<reference evidence="2 3" key="1">
    <citation type="submission" date="2020-08" db="EMBL/GenBank/DDBJ databases">
        <title>Plant Genome Project.</title>
        <authorList>
            <person name="Zhang R.-G."/>
        </authorList>
    </citation>
    <scope>NUCLEOTIDE SEQUENCE [LARGE SCALE GENOMIC DNA]</scope>
    <source>
        <strain evidence="2">WSP0</strain>
        <tissue evidence="2">Leaf</tissue>
    </source>
</reference>
<keyword evidence="3" id="KW-1185">Reference proteome</keyword>
<dbReference type="PANTHER" id="PTHR14209">
    <property type="entry name" value="ISOAMYL ACETATE-HYDROLYZING ESTERASE 1"/>
    <property type="match status" value="1"/>
</dbReference>
<dbReference type="Proteomes" id="UP000823749">
    <property type="component" value="Chromosome 13"/>
</dbReference>
<dbReference type="PANTHER" id="PTHR14209:SF19">
    <property type="entry name" value="ISOAMYL ACETATE-HYDROLYZING ESTERASE 1 HOMOLOG"/>
    <property type="match status" value="1"/>
</dbReference>
<evidence type="ECO:0000313" key="2">
    <source>
        <dbReference type="EMBL" id="KAG5517006.1"/>
    </source>
</evidence>